<name>A0A2Z6GEC7_9PROT</name>
<dbReference type="PANTHER" id="PTHR35894:SF5">
    <property type="entry name" value="MU-LIKE PROPHAGE FLUMU DNA TRANSPOSITION PROTEIN B"/>
    <property type="match status" value="1"/>
</dbReference>
<dbReference type="Pfam" id="PF13401">
    <property type="entry name" value="AAA_22"/>
    <property type="match status" value="1"/>
</dbReference>
<reference evidence="2 3" key="1">
    <citation type="submission" date="2018-06" db="EMBL/GenBank/DDBJ databases">
        <title>OYT1 Genome Sequencing.</title>
        <authorList>
            <person name="Kato S."/>
            <person name="Itoh T."/>
            <person name="Ohkuma M."/>
        </authorList>
    </citation>
    <scope>NUCLEOTIDE SEQUENCE [LARGE SCALE GENOMIC DNA]</scope>
    <source>
        <strain evidence="2 3">OYT1</strain>
    </source>
</reference>
<dbReference type="InterPro" id="IPR027417">
    <property type="entry name" value="P-loop_NTPase"/>
</dbReference>
<dbReference type="PANTHER" id="PTHR35894">
    <property type="entry name" value="GENERAL SECRETION PATHWAY PROTEIN A-RELATED"/>
    <property type="match status" value="1"/>
</dbReference>
<keyword evidence="3" id="KW-1185">Reference proteome</keyword>
<evidence type="ECO:0000259" key="1">
    <source>
        <dbReference type="Pfam" id="PF13401"/>
    </source>
</evidence>
<gene>
    <name evidence="2" type="ORF">OYT1_ch2284</name>
</gene>
<dbReference type="GO" id="GO:0016887">
    <property type="term" value="F:ATP hydrolysis activity"/>
    <property type="evidence" value="ECO:0007669"/>
    <property type="project" value="InterPro"/>
</dbReference>
<protein>
    <submittedName>
        <fullName evidence="2">DNA transposition protein</fullName>
    </submittedName>
</protein>
<dbReference type="InterPro" id="IPR001387">
    <property type="entry name" value="Cro/C1-type_HTH"/>
</dbReference>
<dbReference type="EMBL" id="AP018738">
    <property type="protein sequence ID" value="BBE51800.1"/>
    <property type="molecule type" value="Genomic_DNA"/>
</dbReference>
<dbReference type="SUPFAM" id="SSF52540">
    <property type="entry name" value="P-loop containing nucleoside triphosphate hydrolases"/>
    <property type="match status" value="1"/>
</dbReference>
<dbReference type="AlphaFoldDB" id="A0A2Z6GEC7"/>
<proteinExistence type="predicted"/>
<sequence length="317" mass="34753">MTQKTYPTHYTAADIALVERIHVWMTEHLYKQAALARLARIPASTLNQIINGNYITSPSKQLAAVESAMRHAEETTSDAVAPVETSVFKLGQTCCAMARRNRNFAVFSGFVGTGKTFAIKHYAATHSNTHLIEATPTMTPQSLIRDLSVRIAGYSGKGSIASRFDAVVDALRNTDSLLIVDEAETLTPHQLHTLRRLRDLANVGILLVGTEHLSGLIKPAHGQFDQIRSRTGFWPETVRQISQEDAAALVQAGFGTEEVPDEVVVRLYQYCKGSARMLVEGLIASMQQMRKGKSLSCDMVDFVARQALCLQALPKGA</sequence>
<dbReference type="InterPro" id="IPR052026">
    <property type="entry name" value="ExeA_AAA_ATPase_DNA-bind"/>
</dbReference>
<evidence type="ECO:0000313" key="3">
    <source>
        <dbReference type="Proteomes" id="UP000033070"/>
    </source>
</evidence>
<dbReference type="InterPro" id="IPR049945">
    <property type="entry name" value="AAA_22"/>
</dbReference>
<dbReference type="CDD" id="cd00093">
    <property type="entry name" value="HTH_XRE"/>
    <property type="match status" value="1"/>
</dbReference>
<accession>A0A2Z6GEC7</accession>
<dbReference type="KEGG" id="fam:OYT1_ch2284"/>
<dbReference type="OrthoDB" id="9801665at2"/>
<dbReference type="Gene3D" id="3.40.50.300">
    <property type="entry name" value="P-loop containing nucleotide triphosphate hydrolases"/>
    <property type="match status" value="1"/>
</dbReference>
<dbReference type="RefSeq" id="WP_062626743.1">
    <property type="nucleotide sequence ID" value="NZ_AP018738.1"/>
</dbReference>
<evidence type="ECO:0000313" key="2">
    <source>
        <dbReference type="EMBL" id="BBE51800.1"/>
    </source>
</evidence>
<feature type="domain" description="ORC1/DEAH AAA+ ATPase" evidence="1">
    <location>
        <begin position="100"/>
        <end position="216"/>
    </location>
</feature>
<dbReference type="STRING" id="1188319.OYT1_01573"/>
<dbReference type="Proteomes" id="UP000033070">
    <property type="component" value="Chromosome"/>
</dbReference>
<organism evidence="2 3">
    <name type="scientific">Ferriphaselus amnicola</name>
    <dbReference type="NCBI Taxonomy" id="1188319"/>
    <lineage>
        <taxon>Bacteria</taxon>
        <taxon>Pseudomonadati</taxon>
        <taxon>Pseudomonadota</taxon>
        <taxon>Betaproteobacteria</taxon>
        <taxon>Nitrosomonadales</taxon>
        <taxon>Gallionellaceae</taxon>
        <taxon>Ferriphaselus</taxon>
    </lineage>
</organism>